<dbReference type="InterPro" id="IPR024633">
    <property type="entry name" value="DnaA_N_dom"/>
</dbReference>
<evidence type="ECO:0000313" key="6">
    <source>
        <dbReference type="Proteomes" id="UP000783588"/>
    </source>
</evidence>
<keyword evidence="1" id="KW-0067">ATP-binding</keyword>
<sequence length="428" mass="48825">MNTPADIWKLVLGLLQGRLQAVTLDAWFDDLTAVEFKDDTLLLHTPDKFKKEIIDERYLQTIKDALRDLFSADINVIVTTGDAPTPIAHNNYPEDEYTFEQFIVGSSNKFAHAAATAVANNPAKNYNPLFIYGQSGLGKTHLLYAIANVVRRDHPSFRIIYIKGEDFTNELVNSIGAGQVQEFRDKYRLADLLLVDDIQFVAGKDRTQEEFFHTFNALYEANKQIVLTSDRPPKEIHTLEDRLKTRFEWGLLADIQPPDYETRMAIIHVKADSLRVQLPEDVVDYIAKTITSNVRQLEGTVKKIKALHDLMERAIDIELAKEAVADIFKENPGLNPTPEMILREVSRYYCTPVEKLKGSGRSKDLVLPRQVAMYLVRDLTDYSLPEIGKIFSRDHTTVLHSINKIENYLKETSEMDNIIKTLKTNIRG</sequence>
<comment type="caution">
    <text evidence="1">Lacks conserved residue(s) required for the propagation of feature annotation.</text>
</comment>
<proteinExistence type="inferred from homology"/>
<feature type="binding site" evidence="1">
    <location>
        <position position="139"/>
    </location>
    <ligand>
        <name>ATP</name>
        <dbReference type="ChEBI" id="CHEBI:30616"/>
    </ligand>
</feature>
<dbReference type="PANTHER" id="PTHR30050">
    <property type="entry name" value="CHROMOSOMAL REPLICATION INITIATOR PROTEIN DNAA"/>
    <property type="match status" value="1"/>
</dbReference>
<dbReference type="InterPro" id="IPR013317">
    <property type="entry name" value="DnaA_dom"/>
</dbReference>
<comment type="domain">
    <text evidence="1">Domain I is involved in oligomerization and binding regulators, domain II is flexibile and of varying length in different bacteria, domain III forms the AAA+ region, while domain IV binds dsDNA.</text>
</comment>
<dbReference type="InterPro" id="IPR018312">
    <property type="entry name" value="Chromosome_initiator_DnaA_CS"/>
</dbReference>
<evidence type="ECO:0000256" key="2">
    <source>
        <dbReference type="NCBIfam" id="TIGR00362"/>
    </source>
</evidence>
<dbReference type="Pfam" id="PF00308">
    <property type="entry name" value="Bac_DnaA"/>
    <property type="match status" value="1"/>
</dbReference>
<comment type="caution">
    <text evidence="5">The sequence shown here is derived from an EMBL/GenBank/DDBJ whole genome shotgun (WGS) entry which is preliminary data.</text>
</comment>
<feature type="region of interest" description="Domain III, AAA+ region" evidence="1">
    <location>
        <begin position="92"/>
        <end position="308"/>
    </location>
</feature>
<dbReference type="Pfam" id="PF08299">
    <property type="entry name" value="Bac_DnaA_C"/>
    <property type="match status" value="1"/>
</dbReference>
<dbReference type="CDD" id="cd06571">
    <property type="entry name" value="Bac_DnaA_C"/>
    <property type="match status" value="1"/>
</dbReference>
<dbReference type="InterPro" id="IPR001957">
    <property type="entry name" value="Chromosome_initiator_DnaA"/>
</dbReference>
<comment type="function">
    <text evidence="1">Plays an essential role in the initiation and regulation of chromosomal replication. ATP-DnaA binds to the origin of replication (oriC) to initiate formation of the DNA replication initiation complex once per cell cycle. Binds the DnaA box (a 9 base pair repeat at the origin) and separates the double-stranded (ds)DNA. Forms a right-handed helical filament on oriC DNA; dsDNA binds to the exterior of the filament while single-stranded (ss)DNA is stabiized in the filament's interior. The ATP-DnaA-oriC complex binds and stabilizes one strand of the AT-rich DNA unwinding element (DUE), permitting loading of DNA polymerase. After initiation quickly degrades to an ADP-DnaA complex that is not apt for DNA replication. Binds acidic phospholipids.</text>
</comment>
<dbReference type="PANTHER" id="PTHR30050:SF2">
    <property type="entry name" value="CHROMOSOMAL REPLICATION INITIATOR PROTEIN DNAA"/>
    <property type="match status" value="1"/>
</dbReference>
<name>A0ABS6EXB5_9FIRM</name>
<evidence type="ECO:0000313" key="5">
    <source>
        <dbReference type="EMBL" id="MBU5491469.1"/>
    </source>
</evidence>
<dbReference type="PROSITE" id="PS01008">
    <property type="entry name" value="DNAA"/>
    <property type="match status" value="1"/>
</dbReference>
<keyword evidence="6" id="KW-1185">Reference proteome</keyword>
<feature type="domain" description="AAA+ ATPase" evidence="3">
    <location>
        <begin position="125"/>
        <end position="253"/>
    </location>
</feature>
<dbReference type="SMART" id="SM00760">
    <property type="entry name" value="Bac_DnaA_C"/>
    <property type="match status" value="1"/>
</dbReference>
<dbReference type="InterPro" id="IPR003593">
    <property type="entry name" value="AAA+_ATPase"/>
</dbReference>
<comment type="subcellular location">
    <subcellularLocation>
        <location evidence="1">Cytoplasm</location>
    </subcellularLocation>
</comment>
<comment type="subunit">
    <text evidence="1">Oligomerizes as a right-handed, spiral filament on DNA at oriC.</text>
</comment>
<evidence type="ECO:0000256" key="1">
    <source>
        <dbReference type="HAMAP-Rule" id="MF_00377"/>
    </source>
</evidence>
<protein>
    <recommendedName>
        <fullName evidence="1 2">Chromosomal replication initiator protein DnaA</fullName>
    </recommendedName>
</protein>
<organism evidence="5 6">
    <name type="scientific">Butyricicoccus intestinisimiae</name>
    <dbReference type="NCBI Taxonomy" id="2841509"/>
    <lineage>
        <taxon>Bacteria</taxon>
        <taxon>Bacillati</taxon>
        <taxon>Bacillota</taxon>
        <taxon>Clostridia</taxon>
        <taxon>Eubacteriales</taxon>
        <taxon>Butyricicoccaceae</taxon>
        <taxon>Butyricicoccus</taxon>
    </lineage>
</organism>
<dbReference type="SMART" id="SM00382">
    <property type="entry name" value="AAA"/>
    <property type="match status" value="1"/>
</dbReference>
<keyword evidence="1" id="KW-0235">DNA replication</keyword>
<dbReference type="Pfam" id="PF11638">
    <property type="entry name" value="DnaA_N"/>
    <property type="match status" value="1"/>
</dbReference>
<comment type="similarity">
    <text evidence="1">Belongs to the DnaA family.</text>
</comment>
<dbReference type="EMBL" id="JAHLQI010000009">
    <property type="protein sequence ID" value="MBU5491469.1"/>
    <property type="molecule type" value="Genomic_DNA"/>
</dbReference>
<dbReference type="Proteomes" id="UP000783588">
    <property type="component" value="Unassembled WGS sequence"/>
</dbReference>
<evidence type="ECO:0000259" key="4">
    <source>
        <dbReference type="SMART" id="SM00760"/>
    </source>
</evidence>
<dbReference type="RefSeq" id="WP_216471212.1">
    <property type="nucleotide sequence ID" value="NZ_JAHLQI010000009.1"/>
</dbReference>
<gene>
    <name evidence="1 5" type="primary">dnaA</name>
    <name evidence="5" type="ORF">KQI75_12740</name>
</gene>
<dbReference type="CDD" id="cd00009">
    <property type="entry name" value="AAA"/>
    <property type="match status" value="1"/>
</dbReference>
<feature type="binding site" evidence="1">
    <location>
        <position position="136"/>
    </location>
    <ligand>
        <name>ATP</name>
        <dbReference type="ChEBI" id="CHEBI:30616"/>
    </ligand>
</feature>
<feature type="region of interest" description="Domain IV, binds dsDNA" evidence="1">
    <location>
        <begin position="309"/>
        <end position="428"/>
    </location>
</feature>
<keyword evidence="1" id="KW-0446">Lipid-binding</keyword>
<evidence type="ECO:0000259" key="3">
    <source>
        <dbReference type="SMART" id="SM00382"/>
    </source>
</evidence>
<feature type="region of interest" description="Domain I, interacts with DnaA modulators" evidence="1">
    <location>
        <begin position="1"/>
        <end position="80"/>
    </location>
</feature>
<keyword evidence="1" id="KW-0238">DNA-binding</keyword>
<accession>A0ABS6EXB5</accession>
<feature type="domain" description="Chromosomal replication initiator DnaA C-terminal" evidence="4">
    <location>
        <begin position="337"/>
        <end position="405"/>
    </location>
</feature>
<keyword evidence="1" id="KW-0547">Nucleotide-binding</keyword>
<dbReference type="NCBIfam" id="TIGR00362">
    <property type="entry name" value="DnaA"/>
    <property type="match status" value="1"/>
</dbReference>
<reference evidence="5 6" key="1">
    <citation type="submission" date="2021-06" db="EMBL/GenBank/DDBJ databases">
        <authorList>
            <person name="Sun Q."/>
            <person name="Li D."/>
        </authorList>
    </citation>
    <scope>NUCLEOTIDE SEQUENCE [LARGE SCALE GENOMIC DNA]</scope>
    <source>
        <strain evidence="5 6">MSJd-7</strain>
    </source>
</reference>
<keyword evidence="1" id="KW-0963">Cytoplasm</keyword>
<dbReference type="InterPro" id="IPR013159">
    <property type="entry name" value="DnaA_C"/>
</dbReference>
<dbReference type="HAMAP" id="MF_00377">
    <property type="entry name" value="DnaA_bact"/>
    <property type="match status" value="1"/>
</dbReference>
<feature type="binding site" evidence="1">
    <location>
        <position position="138"/>
    </location>
    <ligand>
        <name>ATP</name>
        <dbReference type="ChEBI" id="CHEBI:30616"/>
    </ligand>
</feature>
<feature type="binding site" evidence="1">
    <location>
        <position position="140"/>
    </location>
    <ligand>
        <name>ATP</name>
        <dbReference type="ChEBI" id="CHEBI:30616"/>
    </ligand>
</feature>